<reference evidence="2" key="2">
    <citation type="submission" date="2025-09" db="UniProtKB">
        <authorList>
            <consortium name="Ensembl"/>
        </authorList>
    </citation>
    <scope>IDENTIFICATION</scope>
</reference>
<dbReference type="AlphaFoldDB" id="A0A8C5F9A4"/>
<dbReference type="PRINTS" id="PR00081">
    <property type="entry name" value="GDHRDH"/>
</dbReference>
<dbReference type="GO" id="GO:0016491">
    <property type="term" value="F:oxidoreductase activity"/>
    <property type="evidence" value="ECO:0007669"/>
    <property type="project" value="TreeGrafter"/>
</dbReference>
<accession>A0A8C5F9A4</accession>
<dbReference type="PRINTS" id="PR00080">
    <property type="entry name" value="SDRFAMILY"/>
</dbReference>
<organism evidence="2 3">
    <name type="scientific">Gadus morhua</name>
    <name type="common">Atlantic cod</name>
    <dbReference type="NCBI Taxonomy" id="8049"/>
    <lineage>
        <taxon>Eukaryota</taxon>
        <taxon>Metazoa</taxon>
        <taxon>Chordata</taxon>
        <taxon>Craniata</taxon>
        <taxon>Vertebrata</taxon>
        <taxon>Euteleostomi</taxon>
        <taxon>Actinopterygii</taxon>
        <taxon>Neopterygii</taxon>
        <taxon>Teleostei</taxon>
        <taxon>Neoteleostei</taxon>
        <taxon>Acanthomorphata</taxon>
        <taxon>Zeiogadaria</taxon>
        <taxon>Gadariae</taxon>
        <taxon>Gadiformes</taxon>
        <taxon>Gadoidei</taxon>
        <taxon>Gadidae</taxon>
        <taxon>Gadus</taxon>
    </lineage>
</organism>
<evidence type="ECO:0000313" key="3">
    <source>
        <dbReference type="Proteomes" id="UP000694546"/>
    </source>
</evidence>
<dbReference type="InterPro" id="IPR036291">
    <property type="entry name" value="NAD(P)-bd_dom_sf"/>
</dbReference>
<sequence length="262" mass="27996">MALSEPWSIPRTVLLTGANRGLGLEMVKQMVEGPSPLPYLFACCREPDGPRGKELQALAKSHPDAITVIQLDVADLCSIKKCAERVGSLVGPGGLNLLINNAAVLFHGTFQSTSPEDMLTTFNTNVIGPMSLTKELLPHLRAAALASRTPGMSCSKAVVVNLSSMAGSMTGTPESYSRFPVMSYRISKAALNMLTICSALEFQKDNILSVLLHPGWVRTDMGGKEADIDKLESVGGLLSVIDSLTEKHNGAILDYNGVSLPW</sequence>
<dbReference type="Pfam" id="PF00106">
    <property type="entry name" value="adh_short"/>
    <property type="match status" value="1"/>
</dbReference>
<dbReference type="Ensembl" id="ENSGMOT00000018855.2">
    <property type="protein sequence ID" value="ENSGMOP00000018403.2"/>
    <property type="gene ID" value="ENSGMOG00000017124.2"/>
</dbReference>
<keyword evidence="3" id="KW-1185">Reference proteome</keyword>
<proteinExistence type="inferred from homology"/>
<reference evidence="2" key="1">
    <citation type="submission" date="2025-08" db="UniProtKB">
        <authorList>
            <consortium name="Ensembl"/>
        </authorList>
    </citation>
    <scope>IDENTIFICATION</scope>
</reference>
<dbReference type="PANTHER" id="PTHR43544:SF33">
    <property type="entry name" value="C-FACTOR"/>
    <property type="match status" value="1"/>
</dbReference>
<dbReference type="CDD" id="cd05325">
    <property type="entry name" value="carb_red_sniffer_like_SDR_c"/>
    <property type="match status" value="1"/>
</dbReference>
<dbReference type="SUPFAM" id="SSF51735">
    <property type="entry name" value="NAD(P)-binding Rossmann-fold domains"/>
    <property type="match status" value="1"/>
</dbReference>
<dbReference type="GeneTree" id="ENSGT00940000163363"/>
<dbReference type="OMA" id="FANCPAY"/>
<gene>
    <name evidence="2" type="primary">LOC115555600</name>
</gene>
<dbReference type="PANTHER" id="PTHR43544">
    <property type="entry name" value="SHORT-CHAIN DEHYDROGENASE/REDUCTASE"/>
    <property type="match status" value="1"/>
</dbReference>
<evidence type="ECO:0000313" key="2">
    <source>
        <dbReference type="Ensembl" id="ENSGMOP00000018403.2"/>
    </source>
</evidence>
<protein>
    <submittedName>
        <fullName evidence="2">C-factor-like</fullName>
    </submittedName>
</protein>
<name>A0A8C5F9A4_GADMO</name>
<evidence type="ECO:0000256" key="1">
    <source>
        <dbReference type="RuleBase" id="RU000363"/>
    </source>
</evidence>
<dbReference type="Gene3D" id="3.40.50.720">
    <property type="entry name" value="NAD(P)-binding Rossmann-like Domain"/>
    <property type="match status" value="1"/>
</dbReference>
<dbReference type="InterPro" id="IPR002347">
    <property type="entry name" value="SDR_fam"/>
</dbReference>
<dbReference type="Proteomes" id="UP000694546">
    <property type="component" value="Chromosome 12"/>
</dbReference>
<dbReference type="GO" id="GO:0005737">
    <property type="term" value="C:cytoplasm"/>
    <property type="evidence" value="ECO:0007669"/>
    <property type="project" value="TreeGrafter"/>
</dbReference>
<dbReference type="InterPro" id="IPR051468">
    <property type="entry name" value="Fungal_SecMetab_SDRs"/>
</dbReference>
<comment type="similarity">
    <text evidence="1">Belongs to the short-chain dehydrogenases/reductases (SDR) family.</text>
</comment>